<comment type="subcellular location">
    <subcellularLocation>
        <location evidence="2">Lipid droplet</location>
    </subcellularLocation>
    <subcellularLocation>
        <location evidence="1">Membrane</location>
        <topology evidence="1">Multi-pass membrane protein</topology>
    </subcellularLocation>
</comment>
<evidence type="ECO:0000256" key="3">
    <source>
        <dbReference type="ARBA" id="ARBA00010858"/>
    </source>
</evidence>
<keyword evidence="5" id="KW-0812">Transmembrane</keyword>
<comment type="caution">
    <text evidence="9">The sequence shown here is derived from an EMBL/GenBank/DDBJ whole genome shotgun (WGS) entry which is preliminary data.</text>
</comment>
<gene>
    <name evidence="9" type="ORF">F3Y22_tig00016422pilonHSYRG00003</name>
</gene>
<dbReference type="GO" id="GO:0016020">
    <property type="term" value="C:membrane"/>
    <property type="evidence" value="ECO:0007669"/>
    <property type="project" value="UniProtKB-SubCell"/>
</dbReference>
<evidence type="ECO:0000256" key="6">
    <source>
        <dbReference type="ARBA" id="ARBA00022989"/>
    </source>
</evidence>
<dbReference type="InterPro" id="IPR000136">
    <property type="entry name" value="Oleosin"/>
</dbReference>
<reference evidence="9" key="1">
    <citation type="submission" date="2019-09" db="EMBL/GenBank/DDBJ databases">
        <title>Draft genome information of white flower Hibiscus syriacus.</title>
        <authorList>
            <person name="Kim Y.-M."/>
        </authorList>
    </citation>
    <scope>NUCLEOTIDE SEQUENCE [LARGE SCALE GENOMIC DNA]</scope>
    <source>
        <strain evidence="9">YM2019G1</strain>
    </source>
</reference>
<dbReference type="PANTHER" id="PTHR33203:SF24">
    <property type="entry name" value="OLEOSIN"/>
    <property type="match status" value="1"/>
</dbReference>
<dbReference type="PANTHER" id="PTHR33203">
    <property type="entry name" value="OLEOSIN"/>
    <property type="match status" value="1"/>
</dbReference>
<keyword evidence="7" id="KW-0472">Membrane</keyword>
<evidence type="ECO:0000256" key="7">
    <source>
        <dbReference type="ARBA" id="ARBA00023136"/>
    </source>
</evidence>
<dbReference type="Pfam" id="PF01277">
    <property type="entry name" value="Oleosin"/>
    <property type="match status" value="1"/>
</dbReference>
<feature type="compositionally biased region" description="Polar residues" evidence="8">
    <location>
        <begin position="1"/>
        <end position="25"/>
    </location>
</feature>
<accession>A0A6A3C123</accession>
<dbReference type="Proteomes" id="UP000436088">
    <property type="component" value="Unassembled WGS sequence"/>
</dbReference>
<dbReference type="GO" id="GO:0019915">
    <property type="term" value="P:lipid storage"/>
    <property type="evidence" value="ECO:0007669"/>
    <property type="project" value="TreeGrafter"/>
</dbReference>
<evidence type="ECO:0000256" key="8">
    <source>
        <dbReference type="SAM" id="MobiDB-lite"/>
    </source>
</evidence>
<proteinExistence type="inferred from homology"/>
<dbReference type="EMBL" id="VEPZ02000635">
    <property type="protein sequence ID" value="KAE8721328.1"/>
    <property type="molecule type" value="Genomic_DNA"/>
</dbReference>
<evidence type="ECO:0000256" key="2">
    <source>
        <dbReference type="ARBA" id="ARBA00004502"/>
    </source>
</evidence>
<feature type="region of interest" description="Disordered" evidence="8">
    <location>
        <begin position="1"/>
        <end position="26"/>
    </location>
</feature>
<dbReference type="GO" id="GO:0048608">
    <property type="term" value="P:reproductive structure development"/>
    <property type="evidence" value="ECO:0007669"/>
    <property type="project" value="UniProtKB-ARBA"/>
</dbReference>
<organism evidence="9 10">
    <name type="scientific">Hibiscus syriacus</name>
    <name type="common">Rose of Sharon</name>
    <dbReference type="NCBI Taxonomy" id="106335"/>
    <lineage>
        <taxon>Eukaryota</taxon>
        <taxon>Viridiplantae</taxon>
        <taxon>Streptophyta</taxon>
        <taxon>Embryophyta</taxon>
        <taxon>Tracheophyta</taxon>
        <taxon>Spermatophyta</taxon>
        <taxon>Magnoliopsida</taxon>
        <taxon>eudicotyledons</taxon>
        <taxon>Gunneridae</taxon>
        <taxon>Pentapetalae</taxon>
        <taxon>rosids</taxon>
        <taxon>malvids</taxon>
        <taxon>Malvales</taxon>
        <taxon>Malvaceae</taxon>
        <taxon>Malvoideae</taxon>
        <taxon>Hibiscus</taxon>
    </lineage>
</organism>
<dbReference type="AlphaFoldDB" id="A0A6A3C123"/>
<evidence type="ECO:0000256" key="1">
    <source>
        <dbReference type="ARBA" id="ARBA00004141"/>
    </source>
</evidence>
<evidence type="ECO:0000313" key="9">
    <source>
        <dbReference type="EMBL" id="KAE8721328.1"/>
    </source>
</evidence>
<protein>
    <submittedName>
        <fullName evidence="9">Oleosin 16 kDa</fullName>
    </submittedName>
</protein>
<evidence type="ECO:0000256" key="4">
    <source>
        <dbReference type="ARBA" id="ARBA00022677"/>
    </source>
</evidence>
<name>A0A6A3C123_HIBSY</name>
<evidence type="ECO:0000256" key="5">
    <source>
        <dbReference type="ARBA" id="ARBA00022692"/>
    </source>
</evidence>
<comment type="similarity">
    <text evidence="3">Belongs to the oleosin family.</text>
</comment>
<keyword evidence="4" id="KW-0551">Lipid droplet</keyword>
<keyword evidence="10" id="KW-1185">Reference proteome</keyword>
<evidence type="ECO:0000313" key="10">
    <source>
        <dbReference type="Proteomes" id="UP000436088"/>
    </source>
</evidence>
<dbReference type="GO" id="GO:0012511">
    <property type="term" value="C:monolayer-surrounded lipid storage body"/>
    <property type="evidence" value="ECO:0007669"/>
    <property type="project" value="InterPro"/>
</dbReference>
<keyword evidence="6" id="KW-1133">Transmembrane helix</keyword>
<sequence>MQSSSNQHAPHPNHINTLFKTSETSHPPPYITASTLPLPSHLSLSNTLSLPFFIHPSKQIRDVHHVRQRSKYAHDSEALRVSSVVSSSSKVHDRFRIGCDSAILGRVNLDWYGACLDNGNAVDRYLQPRSSPGGDNHIVGVTGFLFSGGCGVAAITSLSWMYNYVQGKRPLGADQLDYAKNKLATTARDMTEKAKEYGQYVQNKAQEVTQGQGS</sequence>
<dbReference type="GO" id="GO:0009791">
    <property type="term" value="P:post-embryonic development"/>
    <property type="evidence" value="ECO:0007669"/>
    <property type="project" value="UniProtKB-ARBA"/>
</dbReference>